<dbReference type="Pfam" id="PF02254">
    <property type="entry name" value="TrkA_N"/>
    <property type="match status" value="1"/>
</dbReference>
<feature type="transmembrane region" description="Helical" evidence="10">
    <location>
        <begin position="255"/>
        <end position="278"/>
    </location>
</feature>
<evidence type="ECO:0000256" key="7">
    <source>
        <dbReference type="ARBA" id="ARBA00022989"/>
    </source>
</evidence>
<dbReference type="InterPro" id="IPR003148">
    <property type="entry name" value="RCK_N"/>
</dbReference>
<keyword evidence="6" id="KW-0630">Potassium</keyword>
<keyword evidence="11" id="KW-0732">Signal</keyword>
<dbReference type="Pfam" id="PF00999">
    <property type="entry name" value="Na_H_Exchanger"/>
    <property type="match status" value="1"/>
</dbReference>
<keyword evidence="8" id="KW-0406">Ion transport</keyword>
<name>A0A7S1UH40_9STRA</name>
<dbReference type="InterPro" id="IPR036291">
    <property type="entry name" value="NAD(P)-bd_dom_sf"/>
</dbReference>
<feature type="transmembrane region" description="Helical" evidence="10">
    <location>
        <begin position="298"/>
        <end position="316"/>
    </location>
</feature>
<organism evidence="13">
    <name type="scientific">Phaeomonas parva</name>
    <dbReference type="NCBI Taxonomy" id="124430"/>
    <lineage>
        <taxon>Eukaryota</taxon>
        <taxon>Sar</taxon>
        <taxon>Stramenopiles</taxon>
        <taxon>Ochrophyta</taxon>
        <taxon>Pinguiophyceae</taxon>
        <taxon>Pinguiochrysidales</taxon>
        <taxon>Pinguiochrysidaceae</taxon>
        <taxon>Phaeomonas</taxon>
    </lineage>
</organism>
<feature type="domain" description="RCK N-terminal" evidence="12">
    <location>
        <begin position="523"/>
        <end position="647"/>
    </location>
</feature>
<evidence type="ECO:0000256" key="4">
    <source>
        <dbReference type="ARBA" id="ARBA00022538"/>
    </source>
</evidence>
<keyword evidence="4" id="KW-0633">Potassium transport</keyword>
<keyword evidence="2" id="KW-0813">Transport</keyword>
<keyword evidence="3" id="KW-0050">Antiport</keyword>
<dbReference type="InterPro" id="IPR006153">
    <property type="entry name" value="Cation/H_exchanger_TM"/>
</dbReference>
<dbReference type="InterPro" id="IPR038770">
    <property type="entry name" value="Na+/solute_symporter_sf"/>
</dbReference>
<comment type="subcellular location">
    <subcellularLocation>
        <location evidence="1">Membrane</location>
        <topology evidence="1">Multi-pass membrane protein</topology>
    </subcellularLocation>
</comment>
<dbReference type="PANTHER" id="PTHR46157">
    <property type="entry name" value="K(+) EFFLUX ANTIPORTER 3, CHLOROPLASTIC"/>
    <property type="match status" value="1"/>
</dbReference>
<dbReference type="EMBL" id="HBGJ01038789">
    <property type="protein sequence ID" value="CAD9265996.1"/>
    <property type="molecule type" value="Transcribed_RNA"/>
</dbReference>
<dbReference type="Gene3D" id="1.20.1530.20">
    <property type="match status" value="1"/>
</dbReference>
<dbReference type="GO" id="GO:0015297">
    <property type="term" value="F:antiporter activity"/>
    <property type="evidence" value="ECO:0007669"/>
    <property type="project" value="UniProtKB-KW"/>
</dbReference>
<keyword evidence="5 10" id="KW-0812">Transmembrane</keyword>
<dbReference type="GO" id="GO:1902600">
    <property type="term" value="P:proton transmembrane transport"/>
    <property type="evidence" value="ECO:0007669"/>
    <property type="project" value="InterPro"/>
</dbReference>
<sequence length="705" mass="75192">MGMLGAMGPVARPRVVLAVLVALVFSGCPPYCEGLGLQPLQRQHHGYARAPPLSLRPAPPSLRPSPSANGFLRAPRPSALSSQRLPPLRAVDGLRILGNDGLVFLATTVLVIPLTKYLRISNVLGFLAMGFVLGPRGFGIFRDLQDLDVLGEIGILFLLFEQGLELTLERLRSLAKFAFGLGLLQVILCTIAFGVFPFTGGVELLEVVFHSRPALVSITRPDEALIIGSALSLSSSAFVLKVLQEKNLQNARTGAASLGILLLQDLAVVPLLALIPVIESQLYGTGTVAGFDELGRTALVELGALGGVLAIGSLVLRRVFALVANTRSSEAFVAMTLLVALGMGEFTDKLGLSSTLGAFAAGALLAETNYKAQIEADIQPFRGLMLGLFFMVTGATVDPFVVMRDFPTFLGLLGGLILFKATIISALGYGLFGLEKEEAVRVGALLSGGGEFSFVVFTLAEKLEVLPVPLAKLLTAVVVASMALTPVLDFCGDKVGQLLRDSPEEMGELEESLLLQNSEPDTRSPVVLCGFGPVGQTVASLFASPDLQEVDGGIPFVAFDKDPARVTESRQRGAPCYYGDASQRSVLDAAGILEPRGFVVVHSEFEERLGAVRRLRDQYPETPIFSRASRLNQQLLLKQSGASYVVPERDELSIRLGAAVIDELFGAVSTDAKEVAKRRLRASLDERSDRIMGVLRQAEGDADAL</sequence>
<evidence type="ECO:0000256" key="2">
    <source>
        <dbReference type="ARBA" id="ARBA00022448"/>
    </source>
</evidence>
<feature type="transmembrane region" description="Helical" evidence="10">
    <location>
        <begin position="224"/>
        <end position="243"/>
    </location>
</feature>
<evidence type="ECO:0000256" key="10">
    <source>
        <dbReference type="SAM" id="Phobius"/>
    </source>
</evidence>
<feature type="transmembrane region" description="Helical" evidence="10">
    <location>
        <begin position="382"/>
        <end position="403"/>
    </location>
</feature>
<dbReference type="AlphaFoldDB" id="A0A7S1UH40"/>
<evidence type="ECO:0000256" key="1">
    <source>
        <dbReference type="ARBA" id="ARBA00004141"/>
    </source>
</evidence>
<dbReference type="PANTHER" id="PTHR46157:SF4">
    <property type="entry name" value="K(+) EFFLUX ANTIPORTER 3, CHLOROPLASTIC"/>
    <property type="match status" value="1"/>
</dbReference>
<dbReference type="GO" id="GO:0016020">
    <property type="term" value="C:membrane"/>
    <property type="evidence" value="ECO:0007669"/>
    <property type="project" value="UniProtKB-SubCell"/>
</dbReference>
<dbReference type="SUPFAM" id="SSF51735">
    <property type="entry name" value="NAD(P)-binding Rossmann-fold domains"/>
    <property type="match status" value="1"/>
</dbReference>
<evidence type="ECO:0000256" key="6">
    <source>
        <dbReference type="ARBA" id="ARBA00022958"/>
    </source>
</evidence>
<evidence type="ECO:0000259" key="12">
    <source>
        <dbReference type="PROSITE" id="PS51201"/>
    </source>
</evidence>
<feature type="chain" id="PRO_5030683624" description="RCK N-terminal domain-containing protein" evidence="11">
    <location>
        <begin position="35"/>
        <end position="705"/>
    </location>
</feature>
<evidence type="ECO:0000256" key="5">
    <source>
        <dbReference type="ARBA" id="ARBA00022692"/>
    </source>
</evidence>
<dbReference type="GO" id="GO:0006813">
    <property type="term" value="P:potassium ion transport"/>
    <property type="evidence" value="ECO:0007669"/>
    <property type="project" value="UniProtKB-KW"/>
</dbReference>
<dbReference type="Gene3D" id="3.40.50.720">
    <property type="entry name" value="NAD(P)-binding Rossmann-like Domain"/>
    <property type="match status" value="1"/>
</dbReference>
<evidence type="ECO:0000256" key="11">
    <source>
        <dbReference type="SAM" id="SignalP"/>
    </source>
</evidence>
<evidence type="ECO:0000256" key="3">
    <source>
        <dbReference type="ARBA" id="ARBA00022449"/>
    </source>
</evidence>
<keyword evidence="9 10" id="KW-0472">Membrane</keyword>
<evidence type="ECO:0000256" key="9">
    <source>
        <dbReference type="ARBA" id="ARBA00023136"/>
    </source>
</evidence>
<keyword evidence="7 10" id="KW-1133">Transmembrane helix</keyword>
<proteinExistence type="predicted"/>
<accession>A0A7S1UH40</accession>
<evidence type="ECO:0000313" key="13">
    <source>
        <dbReference type="EMBL" id="CAD9265996.1"/>
    </source>
</evidence>
<reference evidence="13" key="1">
    <citation type="submission" date="2021-01" db="EMBL/GenBank/DDBJ databases">
        <authorList>
            <person name="Corre E."/>
            <person name="Pelletier E."/>
            <person name="Niang G."/>
            <person name="Scheremetjew M."/>
            <person name="Finn R."/>
            <person name="Kale V."/>
            <person name="Holt S."/>
            <person name="Cochrane G."/>
            <person name="Meng A."/>
            <person name="Brown T."/>
            <person name="Cohen L."/>
        </authorList>
    </citation>
    <scope>NUCLEOTIDE SEQUENCE</scope>
    <source>
        <strain evidence="13">CCMP2877</strain>
    </source>
</reference>
<protein>
    <recommendedName>
        <fullName evidence="12">RCK N-terminal domain-containing protein</fullName>
    </recommendedName>
</protein>
<evidence type="ECO:0000256" key="8">
    <source>
        <dbReference type="ARBA" id="ARBA00023065"/>
    </source>
</evidence>
<feature type="transmembrane region" description="Helical" evidence="10">
    <location>
        <begin position="178"/>
        <end position="198"/>
    </location>
</feature>
<feature type="signal peptide" evidence="11">
    <location>
        <begin position="1"/>
        <end position="34"/>
    </location>
</feature>
<feature type="transmembrane region" description="Helical" evidence="10">
    <location>
        <begin position="409"/>
        <end position="432"/>
    </location>
</feature>
<gene>
    <name evidence="13" type="ORF">PPAR1163_LOCUS24419</name>
</gene>
<dbReference type="PROSITE" id="PS51201">
    <property type="entry name" value="RCK_N"/>
    <property type="match status" value="1"/>
</dbReference>